<accession>A0A1Y2A1S5</accession>
<keyword evidence="2" id="KW-1133">Transmembrane helix</keyword>
<feature type="compositionally biased region" description="Basic and acidic residues" evidence="1">
    <location>
        <begin position="298"/>
        <end position="311"/>
    </location>
</feature>
<evidence type="ECO:0000256" key="2">
    <source>
        <dbReference type="SAM" id="Phobius"/>
    </source>
</evidence>
<gene>
    <name evidence="3" type="ORF">BCR34DRAFT_476264</name>
</gene>
<feature type="region of interest" description="Disordered" evidence="1">
    <location>
        <begin position="229"/>
        <end position="311"/>
    </location>
</feature>
<evidence type="ECO:0000256" key="1">
    <source>
        <dbReference type="SAM" id="MobiDB-lite"/>
    </source>
</evidence>
<keyword evidence="4" id="KW-1185">Reference proteome</keyword>
<dbReference type="STRING" id="1231657.A0A1Y2A1S5"/>
<feature type="transmembrane region" description="Helical" evidence="2">
    <location>
        <begin position="118"/>
        <end position="143"/>
    </location>
</feature>
<comment type="caution">
    <text evidence="3">The sequence shown here is derived from an EMBL/GenBank/DDBJ whole genome shotgun (WGS) entry which is preliminary data.</text>
</comment>
<reference evidence="3 4" key="1">
    <citation type="submission" date="2016-07" db="EMBL/GenBank/DDBJ databases">
        <title>Pervasive Adenine N6-methylation of Active Genes in Fungi.</title>
        <authorList>
            <consortium name="DOE Joint Genome Institute"/>
            <person name="Mondo S.J."/>
            <person name="Dannebaum R.O."/>
            <person name="Kuo R.C."/>
            <person name="Labutti K."/>
            <person name="Haridas S."/>
            <person name="Kuo A."/>
            <person name="Salamov A."/>
            <person name="Ahrendt S.R."/>
            <person name="Lipzen A."/>
            <person name="Sullivan W."/>
            <person name="Andreopoulos W.B."/>
            <person name="Clum A."/>
            <person name="Lindquist E."/>
            <person name="Daum C."/>
            <person name="Ramamoorthy G.K."/>
            <person name="Gryganskyi A."/>
            <person name="Culley D."/>
            <person name="Magnuson J.K."/>
            <person name="James T.Y."/>
            <person name="O'Malley M.A."/>
            <person name="Stajich J.E."/>
            <person name="Spatafora J.W."/>
            <person name="Visel A."/>
            <person name="Grigoriev I.V."/>
        </authorList>
    </citation>
    <scope>NUCLEOTIDE SEQUENCE [LARGE SCALE GENOMIC DNA]</scope>
    <source>
        <strain evidence="3 4">CBS 115471</strain>
    </source>
</reference>
<feature type="transmembrane region" description="Helical" evidence="2">
    <location>
        <begin position="23"/>
        <end position="47"/>
    </location>
</feature>
<dbReference type="EMBL" id="MCFA01000018">
    <property type="protein sequence ID" value="ORY16462.1"/>
    <property type="molecule type" value="Genomic_DNA"/>
</dbReference>
<feature type="transmembrane region" description="Helical" evidence="2">
    <location>
        <begin position="59"/>
        <end position="80"/>
    </location>
</feature>
<dbReference type="AlphaFoldDB" id="A0A1Y2A1S5"/>
<organism evidence="3 4">
    <name type="scientific">Clohesyomyces aquaticus</name>
    <dbReference type="NCBI Taxonomy" id="1231657"/>
    <lineage>
        <taxon>Eukaryota</taxon>
        <taxon>Fungi</taxon>
        <taxon>Dikarya</taxon>
        <taxon>Ascomycota</taxon>
        <taxon>Pezizomycotina</taxon>
        <taxon>Dothideomycetes</taxon>
        <taxon>Pleosporomycetidae</taxon>
        <taxon>Pleosporales</taxon>
        <taxon>Lindgomycetaceae</taxon>
        <taxon>Clohesyomyces</taxon>
    </lineage>
</organism>
<dbReference type="Proteomes" id="UP000193144">
    <property type="component" value="Unassembled WGS sequence"/>
</dbReference>
<feature type="compositionally biased region" description="Polar residues" evidence="1">
    <location>
        <begin position="258"/>
        <end position="271"/>
    </location>
</feature>
<evidence type="ECO:0000313" key="4">
    <source>
        <dbReference type="Proteomes" id="UP000193144"/>
    </source>
</evidence>
<keyword evidence="2" id="KW-0812">Transmembrane</keyword>
<sequence>MRSGSKRYINLQGMHQDRDYTPWYWRFIALAASWMILGGFLILPGLYAKDPELKFSQAVLSVFVVALMTAGYSFTALLCFACRNEVFQAEAIFLPSLTSSALGLLTIAYNFLSSRRYLWNTAAISGTAISSTSTVLYGILLLWTHRRIVKMKEKSSSRSQQLWSEPTFYSNFIQNMYPSTRPPAPDPQYPLSEDDRINQQMFMLLQKAEPSPSADAASATFRIDLPEDPEEQRQANSQELLGTPTITPPTAHPDWNRSRANSRPDSLSEEQAWQRWDRGRTAARPSSVGGRSNHSRAMSREERRREIELGQ</sequence>
<name>A0A1Y2A1S5_9PLEO</name>
<feature type="transmembrane region" description="Helical" evidence="2">
    <location>
        <begin position="92"/>
        <end position="112"/>
    </location>
</feature>
<evidence type="ECO:0000313" key="3">
    <source>
        <dbReference type="EMBL" id="ORY16462.1"/>
    </source>
</evidence>
<proteinExistence type="predicted"/>
<keyword evidence="2" id="KW-0472">Membrane</keyword>
<protein>
    <submittedName>
        <fullName evidence="3">Uncharacterized protein</fullName>
    </submittedName>
</protein>
<dbReference type="OrthoDB" id="3254104at2759"/>